<dbReference type="InterPro" id="IPR003313">
    <property type="entry name" value="AraC-bd"/>
</dbReference>
<dbReference type="InterPro" id="IPR014710">
    <property type="entry name" value="RmlC-like_jellyroll"/>
</dbReference>
<organism evidence="5 6">
    <name type="scientific">Paracoccus pantotrophus</name>
    <name type="common">Thiosphaera pantotropha</name>
    <dbReference type="NCBI Taxonomy" id="82367"/>
    <lineage>
        <taxon>Bacteria</taxon>
        <taxon>Pseudomonadati</taxon>
        <taxon>Pseudomonadota</taxon>
        <taxon>Alphaproteobacteria</taxon>
        <taxon>Rhodobacterales</taxon>
        <taxon>Paracoccaceae</taxon>
        <taxon>Paracoccus</taxon>
    </lineage>
</organism>
<reference evidence="5 6" key="1">
    <citation type="submission" date="2020-07" db="EMBL/GenBank/DDBJ databases">
        <title>The complete genome of Paracoccus pantotrophus ACCC 10489.</title>
        <authorList>
            <person name="Si Y."/>
        </authorList>
    </citation>
    <scope>NUCLEOTIDE SEQUENCE [LARGE SCALE GENOMIC DNA]</scope>
    <source>
        <strain evidence="5 6">ACCC10489</strain>
    </source>
</reference>
<protein>
    <submittedName>
        <fullName evidence="5">Helix-turn-helix domain-containing protein</fullName>
    </submittedName>
</protein>
<dbReference type="PANTHER" id="PTHR43280:SF32">
    <property type="entry name" value="TRANSCRIPTIONAL REGULATORY PROTEIN"/>
    <property type="match status" value="1"/>
</dbReference>
<dbReference type="PANTHER" id="PTHR43280">
    <property type="entry name" value="ARAC-FAMILY TRANSCRIPTIONAL REGULATOR"/>
    <property type="match status" value="1"/>
</dbReference>
<dbReference type="InterPro" id="IPR037923">
    <property type="entry name" value="HTH-like"/>
</dbReference>
<dbReference type="GO" id="GO:0003700">
    <property type="term" value="F:DNA-binding transcription factor activity"/>
    <property type="evidence" value="ECO:0007669"/>
    <property type="project" value="InterPro"/>
</dbReference>
<evidence type="ECO:0000256" key="3">
    <source>
        <dbReference type="ARBA" id="ARBA00023163"/>
    </source>
</evidence>
<dbReference type="Gene3D" id="2.60.120.10">
    <property type="entry name" value="Jelly Rolls"/>
    <property type="match status" value="1"/>
</dbReference>
<proteinExistence type="predicted"/>
<dbReference type="Pfam" id="PF12833">
    <property type="entry name" value="HTH_18"/>
    <property type="match status" value="1"/>
</dbReference>
<feature type="domain" description="HTH araC/xylS-type" evidence="4">
    <location>
        <begin position="195"/>
        <end position="293"/>
    </location>
</feature>
<dbReference type="SMART" id="SM00342">
    <property type="entry name" value="HTH_ARAC"/>
    <property type="match status" value="1"/>
</dbReference>
<dbReference type="RefSeq" id="WP_024845243.1">
    <property type="nucleotide sequence ID" value="NZ_CP038206.1"/>
</dbReference>
<keyword evidence="3" id="KW-0804">Transcription</keyword>
<dbReference type="Proteomes" id="UP000509322">
    <property type="component" value="Chromosome 1"/>
</dbReference>
<dbReference type="EMBL" id="CP058689">
    <property type="protein sequence ID" value="QLH13824.1"/>
    <property type="molecule type" value="Genomic_DNA"/>
</dbReference>
<gene>
    <name evidence="5" type="ORF">HYQ43_06065</name>
</gene>
<dbReference type="Pfam" id="PF02311">
    <property type="entry name" value="AraC_binding"/>
    <property type="match status" value="1"/>
</dbReference>
<name>A0A7H9BR80_PARPN</name>
<evidence type="ECO:0000256" key="1">
    <source>
        <dbReference type="ARBA" id="ARBA00023015"/>
    </source>
</evidence>
<evidence type="ECO:0000259" key="4">
    <source>
        <dbReference type="PROSITE" id="PS01124"/>
    </source>
</evidence>
<dbReference type="GO" id="GO:0043565">
    <property type="term" value="F:sequence-specific DNA binding"/>
    <property type="evidence" value="ECO:0007669"/>
    <property type="project" value="InterPro"/>
</dbReference>
<dbReference type="Gene3D" id="1.10.10.60">
    <property type="entry name" value="Homeodomain-like"/>
    <property type="match status" value="1"/>
</dbReference>
<sequence length="299" mass="32847">MGDKATGGIPHYYLYGDQEADVELDLLHIEPIRERSGPNDWRIRPHAHPDHMQVLLVKSGGGGIRMEDRQLPIPAPGILVVPAGVVHQIDFDPGTDGFAVTAALGCLRTASAGDPRLATAAGRPAVYPLAGTGLDIPAVIDTFHWLHREFIWSAPGRRTAILAQYMRILVVVLRLSIAHQDAGTATPDRDYDLLVRYRALLEEHFRSQRSLGFFAGELAVTPARLNAACKARSGKTASELLYERIVIEAKRYLVYTESTVAQVAHLTGFDDPAYFNRFFTQRVGISPGAFRKQAARSEG</sequence>
<evidence type="ECO:0000313" key="5">
    <source>
        <dbReference type="EMBL" id="QLH13824.1"/>
    </source>
</evidence>
<dbReference type="PROSITE" id="PS01124">
    <property type="entry name" value="HTH_ARAC_FAMILY_2"/>
    <property type="match status" value="1"/>
</dbReference>
<evidence type="ECO:0000256" key="2">
    <source>
        <dbReference type="ARBA" id="ARBA00023125"/>
    </source>
</evidence>
<dbReference type="SUPFAM" id="SSF51215">
    <property type="entry name" value="Regulatory protein AraC"/>
    <property type="match status" value="1"/>
</dbReference>
<dbReference type="InterPro" id="IPR018060">
    <property type="entry name" value="HTH_AraC"/>
</dbReference>
<dbReference type="SUPFAM" id="SSF46689">
    <property type="entry name" value="Homeodomain-like"/>
    <property type="match status" value="1"/>
</dbReference>
<accession>A0A7H9BR80</accession>
<evidence type="ECO:0000313" key="6">
    <source>
        <dbReference type="Proteomes" id="UP000509322"/>
    </source>
</evidence>
<dbReference type="InterPro" id="IPR047264">
    <property type="entry name" value="Cupin_HpaA-like_N"/>
</dbReference>
<keyword evidence="2" id="KW-0238">DNA-binding</keyword>
<dbReference type="InterPro" id="IPR009057">
    <property type="entry name" value="Homeodomain-like_sf"/>
</dbReference>
<dbReference type="AlphaFoldDB" id="A0A7H9BR80"/>
<keyword evidence="1" id="KW-0805">Transcription regulation</keyword>
<dbReference type="CDD" id="cd06999">
    <property type="entry name" value="cupin_HpaA-like_N"/>
    <property type="match status" value="1"/>
</dbReference>